<dbReference type="CDD" id="cd18873">
    <property type="entry name" value="NUDIX_NadM_like"/>
    <property type="match status" value="1"/>
</dbReference>
<dbReference type="EMBL" id="FQYU01000001">
    <property type="protein sequence ID" value="SHI64506.1"/>
    <property type="molecule type" value="Genomic_DNA"/>
</dbReference>
<dbReference type="Proteomes" id="UP000184543">
    <property type="component" value="Unassembled WGS sequence"/>
</dbReference>
<accession>A0A1M6CU49</accession>
<dbReference type="Pfam" id="PF21906">
    <property type="entry name" value="WHD_NrtR"/>
    <property type="match status" value="1"/>
</dbReference>
<dbReference type="InterPro" id="IPR000086">
    <property type="entry name" value="NUDIX_hydrolase_dom"/>
</dbReference>
<dbReference type="PANTHER" id="PTHR43736">
    <property type="entry name" value="ADP-RIBOSE PYROPHOSPHATASE"/>
    <property type="match status" value="1"/>
</dbReference>
<dbReference type="SUPFAM" id="SSF55811">
    <property type="entry name" value="Nudix"/>
    <property type="match status" value="1"/>
</dbReference>
<gene>
    <name evidence="2" type="ORF">SAMN04488513_101876</name>
</gene>
<feature type="domain" description="Nudix hydrolase" evidence="1">
    <location>
        <begin position="16"/>
        <end position="148"/>
    </location>
</feature>
<proteinExistence type="predicted"/>
<evidence type="ECO:0000313" key="2">
    <source>
        <dbReference type="EMBL" id="SHI64506.1"/>
    </source>
</evidence>
<keyword evidence="3" id="KW-1185">Reference proteome</keyword>
<dbReference type="Pfam" id="PF00293">
    <property type="entry name" value="NUDIX"/>
    <property type="match status" value="1"/>
</dbReference>
<evidence type="ECO:0000259" key="1">
    <source>
        <dbReference type="PROSITE" id="PS51462"/>
    </source>
</evidence>
<dbReference type="InterPro" id="IPR054105">
    <property type="entry name" value="WHD_NrtR"/>
</dbReference>
<sequence length="231" mass="27221">MQKPFQINRAYKEVQQITVAVDCLIFGFNQGNLELLLVHRGFEPERDKWSLIGGFVVNDEDLDDAAYRVLRELTGLEDVYMEQVHAFGKADRDPYERVISVTYSALVLKENYDDELVRSYKAQWFPIDALPQLIFDHEEMVEAAMRRLRRRVKTGPVGFNLLPEKFTLPQLQRLYEAILGEKIDKRNFRKKLSAMNFLIRLDEKDKSESKKGAFLYRFDEEKYNDVKHFSI</sequence>
<dbReference type="STRING" id="192903.SAMN04488513_101876"/>
<dbReference type="Gene3D" id="1.10.10.10">
    <property type="entry name" value="Winged helix-like DNA-binding domain superfamily/Winged helix DNA-binding domain"/>
    <property type="match status" value="1"/>
</dbReference>
<reference evidence="3" key="1">
    <citation type="submission" date="2016-11" db="EMBL/GenBank/DDBJ databases">
        <authorList>
            <person name="Varghese N."/>
            <person name="Submissions S."/>
        </authorList>
    </citation>
    <scope>NUCLEOTIDE SEQUENCE [LARGE SCALE GENOMIC DNA]</scope>
    <source>
        <strain evidence="3">DSM 19858</strain>
    </source>
</reference>
<dbReference type="InterPro" id="IPR036388">
    <property type="entry name" value="WH-like_DNA-bd_sf"/>
</dbReference>
<protein>
    <submittedName>
        <fullName evidence="2">ADP-ribose pyrophosphatase YjhB, NUDIX family</fullName>
    </submittedName>
</protein>
<dbReference type="RefSeq" id="WP_244526727.1">
    <property type="nucleotide sequence ID" value="NZ_FQYU01000001.1"/>
</dbReference>
<dbReference type="InterPro" id="IPR015797">
    <property type="entry name" value="NUDIX_hydrolase-like_dom_sf"/>
</dbReference>
<dbReference type="Gene3D" id="3.90.79.10">
    <property type="entry name" value="Nucleoside Triphosphate Pyrophosphohydrolase"/>
    <property type="match status" value="1"/>
</dbReference>
<dbReference type="PROSITE" id="PS51462">
    <property type="entry name" value="NUDIX"/>
    <property type="match status" value="1"/>
</dbReference>
<name>A0A1M6CU49_9FLAO</name>
<dbReference type="PANTHER" id="PTHR43736:SF4">
    <property type="entry name" value="SLR1690 PROTEIN"/>
    <property type="match status" value="1"/>
</dbReference>
<dbReference type="SUPFAM" id="SSF46785">
    <property type="entry name" value="Winged helix' DNA-binding domain"/>
    <property type="match status" value="1"/>
</dbReference>
<organism evidence="2 3">
    <name type="scientific">Pseudozobellia thermophila</name>
    <dbReference type="NCBI Taxonomy" id="192903"/>
    <lineage>
        <taxon>Bacteria</taxon>
        <taxon>Pseudomonadati</taxon>
        <taxon>Bacteroidota</taxon>
        <taxon>Flavobacteriia</taxon>
        <taxon>Flavobacteriales</taxon>
        <taxon>Flavobacteriaceae</taxon>
        <taxon>Pseudozobellia</taxon>
    </lineage>
</organism>
<dbReference type="AlphaFoldDB" id="A0A1M6CU49"/>
<evidence type="ECO:0000313" key="3">
    <source>
        <dbReference type="Proteomes" id="UP000184543"/>
    </source>
</evidence>
<dbReference type="InterPro" id="IPR036390">
    <property type="entry name" value="WH_DNA-bd_sf"/>
</dbReference>